<evidence type="ECO:0000256" key="4">
    <source>
        <dbReference type="SAM" id="SignalP"/>
    </source>
</evidence>
<evidence type="ECO:0000313" key="6">
    <source>
        <dbReference type="EMBL" id="PHP66754.1"/>
    </source>
</evidence>
<dbReference type="Pfam" id="PF13458">
    <property type="entry name" value="Peripla_BP_6"/>
    <property type="match status" value="1"/>
</dbReference>
<evidence type="ECO:0000259" key="5">
    <source>
        <dbReference type="Pfam" id="PF13458"/>
    </source>
</evidence>
<keyword evidence="3" id="KW-0029">Amino-acid transport</keyword>
<comment type="caution">
    <text evidence="6">The sequence shown here is derived from an EMBL/GenBank/DDBJ whole genome shotgun (WGS) entry which is preliminary data.</text>
</comment>
<evidence type="ECO:0000256" key="3">
    <source>
        <dbReference type="ARBA" id="ARBA00022970"/>
    </source>
</evidence>
<accession>A0A2G1QMQ5</accession>
<sequence length="395" mass="42906">MARFGATLALGVWGCLASTGAAFCQQDVLSVEIVYIQQQPDRPPVLSNLVQWPGDEGQQGARLGIADNNTTGKFLKQEYRLSEVVVAPGEDAVAAARKALDGGAKLAVVNVPGEALKAIAALPEAADDLIFNAGSADDDLRSQACAGNVLHTLPSRAMLSDALMQFLAKRQWRSLFLIEGNRPGDHAFATAIRRSAKKFGLSIDHEKEWLADADMRRNAAQEVPVFTQARSYDVVVVTDEDHDYGQYVLYNTWLPRPVAGSAGIRPAAWDRVVEQWGAAQLQSRFEAHAGRGMMDVDYAAWAGVRSIGEAVTRVKSTDVAAIRGFVLSDQFSLGGFKGAKMTYRTWNGQLRQPVPLVQPLAVVALTPLEGFLHQRTELDTLGLDQPESQCNAFKE</sequence>
<dbReference type="EMBL" id="PDVP01000006">
    <property type="protein sequence ID" value="PHP66754.1"/>
    <property type="molecule type" value="Genomic_DNA"/>
</dbReference>
<feature type="chain" id="PRO_5013551629" evidence="4">
    <location>
        <begin position="18"/>
        <end position="395"/>
    </location>
</feature>
<dbReference type="Gene3D" id="3.40.50.2300">
    <property type="match status" value="2"/>
</dbReference>
<keyword evidence="7" id="KW-1185">Reference proteome</keyword>
<dbReference type="SUPFAM" id="SSF53822">
    <property type="entry name" value="Periplasmic binding protein-like I"/>
    <property type="match status" value="1"/>
</dbReference>
<dbReference type="OrthoDB" id="5341635at2"/>
<dbReference type="AlphaFoldDB" id="A0A2G1QMQ5"/>
<dbReference type="PANTHER" id="PTHR30483">
    <property type="entry name" value="LEUCINE-SPECIFIC-BINDING PROTEIN"/>
    <property type="match status" value="1"/>
</dbReference>
<feature type="domain" description="Leucine-binding protein" evidence="5">
    <location>
        <begin position="58"/>
        <end position="203"/>
    </location>
</feature>
<dbReference type="Proteomes" id="UP000221168">
    <property type="component" value="Unassembled WGS sequence"/>
</dbReference>
<dbReference type="InterPro" id="IPR028082">
    <property type="entry name" value="Peripla_BP_I"/>
</dbReference>
<dbReference type="InterPro" id="IPR022478">
    <property type="entry name" value="ABC_transptr_sub-bd_PQQ"/>
</dbReference>
<dbReference type="PANTHER" id="PTHR30483:SF6">
    <property type="entry name" value="PERIPLASMIC BINDING PROTEIN OF ABC TRANSPORTER FOR NATURAL AMINO ACIDS"/>
    <property type="match status" value="1"/>
</dbReference>
<organism evidence="6 7">
    <name type="scientific">Zhengella mangrovi</name>
    <dbReference type="NCBI Taxonomy" id="1982044"/>
    <lineage>
        <taxon>Bacteria</taxon>
        <taxon>Pseudomonadati</taxon>
        <taxon>Pseudomonadota</taxon>
        <taxon>Alphaproteobacteria</taxon>
        <taxon>Hyphomicrobiales</taxon>
        <taxon>Notoacmeibacteraceae</taxon>
        <taxon>Zhengella</taxon>
    </lineage>
</organism>
<keyword evidence="2 4" id="KW-0732">Signal</keyword>
<dbReference type="InterPro" id="IPR051010">
    <property type="entry name" value="BCAA_transport"/>
</dbReference>
<proteinExistence type="inferred from homology"/>
<name>A0A2G1QMQ5_9HYPH</name>
<dbReference type="NCBIfam" id="TIGR03863">
    <property type="entry name" value="PQQ_ABC_bind"/>
    <property type="match status" value="1"/>
</dbReference>
<keyword evidence="3" id="KW-0813">Transport</keyword>
<evidence type="ECO:0000256" key="1">
    <source>
        <dbReference type="ARBA" id="ARBA00010062"/>
    </source>
</evidence>
<evidence type="ECO:0000256" key="2">
    <source>
        <dbReference type="ARBA" id="ARBA00022729"/>
    </source>
</evidence>
<comment type="similarity">
    <text evidence="1">Belongs to the leucine-binding protein family.</text>
</comment>
<evidence type="ECO:0000313" key="7">
    <source>
        <dbReference type="Proteomes" id="UP000221168"/>
    </source>
</evidence>
<gene>
    <name evidence="6" type="ORF">CSC94_11630</name>
</gene>
<dbReference type="RefSeq" id="WP_099306520.1">
    <property type="nucleotide sequence ID" value="NZ_PDVP01000006.1"/>
</dbReference>
<feature type="signal peptide" evidence="4">
    <location>
        <begin position="1"/>
        <end position="17"/>
    </location>
</feature>
<dbReference type="InterPro" id="IPR028081">
    <property type="entry name" value="Leu-bd"/>
</dbReference>
<dbReference type="GO" id="GO:0006865">
    <property type="term" value="P:amino acid transport"/>
    <property type="evidence" value="ECO:0007669"/>
    <property type="project" value="UniProtKB-KW"/>
</dbReference>
<reference evidence="6 7" key="1">
    <citation type="submission" date="2017-10" db="EMBL/GenBank/DDBJ databases">
        <title>Sedimentibacterium mangrovi gen. nov., sp. nov., a novel member of family Phyllobacteriacea isolated from mangrove sediment.</title>
        <authorList>
            <person name="Liao H."/>
            <person name="Tian Y."/>
        </authorList>
    </citation>
    <scope>NUCLEOTIDE SEQUENCE [LARGE SCALE GENOMIC DNA]</scope>
    <source>
        <strain evidence="6 7">X9-2-2</strain>
    </source>
</reference>
<protein>
    <submittedName>
        <fullName evidence="6">Branched-chain amino acid ABC transporter substrate-binding protein</fullName>
    </submittedName>
</protein>